<dbReference type="AlphaFoldDB" id="A0A2P2NV48"/>
<dbReference type="EMBL" id="GGEC01065835">
    <property type="protein sequence ID" value="MBX46319.1"/>
    <property type="molecule type" value="Transcribed_RNA"/>
</dbReference>
<organism evidence="1">
    <name type="scientific">Rhizophora mucronata</name>
    <name type="common">Asiatic mangrove</name>
    <dbReference type="NCBI Taxonomy" id="61149"/>
    <lineage>
        <taxon>Eukaryota</taxon>
        <taxon>Viridiplantae</taxon>
        <taxon>Streptophyta</taxon>
        <taxon>Embryophyta</taxon>
        <taxon>Tracheophyta</taxon>
        <taxon>Spermatophyta</taxon>
        <taxon>Magnoliopsida</taxon>
        <taxon>eudicotyledons</taxon>
        <taxon>Gunneridae</taxon>
        <taxon>Pentapetalae</taxon>
        <taxon>rosids</taxon>
        <taxon>fabids</taxon>
        <taxon>Malpighiales</taxon>
        <taxon>Rhizophoraceae</taxon>
        <taxon>Rhizophora</taxon>
    </lineage>
</organism>
<evidence type="ECO:0000313" key="1">
    <source>
        <dbReference type="EMBL" id="MBX46319.1"/>
    </source>
</evidence>
<proteinExistence type="predicted"/>
<name>A0A2P2NV48_RHIMU</name>
<protein>
    <submittedName>
        <fullName evidence="1">Uncharacterized protein</fullName>
    </submittedName>
</protein>
<sequence length="20" mass="2429">MVTRRIELQEAVQKLLKIIF</sequence>
<reference evidence="1" key="1">
    <citation type="submission" date="2018-02" db="EMBL/GenBank/DDBJ databases">
        <title>Rhizophora mucronata_Transcriptome.</title>
        <authorList>
            <person name="Meera S.P."/>
            <person name="Sreeshan A."/>
            <person name="Augustine A."/>
        </authorList>
    </citation>
    <scope>NUCLEOTIDE SEQUENCE</scope>
    <source>
        <tissue evidence="1">Leaf</tissue>
    </source>
</reference>
<accession>A0A2P2NV48</accession>